<accession>A0AAV1CC53</accession>
<dbReference type="SUPFAM" id="SSF51197">
    <property type="entry name" value="Clavaminate synthase-like"/>
    <property type="match status" value="1"/>
</dbReference>
<evidence type="ECO:0000313" key="3">
    <source>
        <dbReference type="EMBL" id="CAI9092543.1"/>
    </source>
</evidence>
<keyword evidence="4" id="KW-1185">Reference proteome</keyword>
<dbReference type="PROSITE" id="PS51184">
    <property type="entry name" value="JMJC"/>
    <property type="match status" value="1"/>
</dbReference>
<feature type="domain" description="JmjC" evidence="2">
    <location>
        <begin position="300"/>
        <end position="473"/>
    </location>
</feature>
<dbReference type="InterPro" id="IPR003347">
    <property type="entry name" value="JmjC_dom"/>
</dbReference>
<dbReference type="PANTHER" id="PTHR10694:SF121">
    <property type="entry name" value="LYSINE-SPECIFIC DEMETHYLASE JMJ706-LIKE"/>
    <property type="match status" value="1"/>
</dbReference>
<dbReference type="EMBL" id="OX459118">
    <property type="protein sequence ID" value="CAI9092543.1"/>
    <property type="molecule type" value="Genomic_DNA"/>
</dbReference>
<dbReference type="PROSITE" id="PS51183">
    <property type="entry name" value="JMJN"/>
    <property type="match status" value="1"/>
</dbReference>
<name>A0AAV1CC53_OLDCO</name>
<dbReference type="AlphaFoldDB" id="A0AAV1CC53"/>
<dbReference type="GO" id="GO:0000785">
    <property type="term" value="C:chromatin"/>
    <property type="evidence" value="ECO:0007669"/>
    <property type="project" value="TreeGrafter"/>
</dbReference>
<dbReference type="InterPro" id="IPR004198">
    <property type="entry name" value="Znf_C5HC2"/>
</dbReference>
<proteinExistence type="predicted"/>
<dbReference type="Proteomes" id="UP001161247">
    <property type="component" value="Chromosome 1"/>
</dbReference>
<dbReference type="GO" id="GO:0010468">
    <property type="term" value="P:regulation of gene expression"/>
    <property type="evidence" value="ECO:0007669"/>
    <property type="project" value="TreeGrafter"/>
</dbReference>
<dbReference type="Pfam" id="PF02373">
    <property type="entry name" value="JmjC"/>
    <property type="match status" value="1"/>
</dbReference>
<dbReference type="PANTHER" id="PTHR10694">
    <property type="entry name" value="LYSINE-SPECIFIC DEMETHYLASE"/>
    <property type="match status" value="1"/>
</dbReference>
<organism evidence="3 4">
    <name type="scientific">Oldenlandia corymbosa var. corymbosa</name>
    <dbReference type="NCBI Taxonomy" id="529605"/>
    <lineage>
        <taxon>Eukaryota</taxon>
        <taxon>Viridiplantae</taxon>
        <taxon>Streptophyta</taxon>
        <taxon>Embryophyta</taxon>
        <taxon>Tracheophyta</taxon>
        <taxon>Spermatophyta</taxon>
        <taxon>Magnoliopsida</taxon>
        <taxon>eudicotyledons</taxon>
        <taxon>Gunneridae</taxon>
        <taxon>Pentapetalae</taxon>
        <taxon>asterids</taxon>
        <taxon>lamiids</taxon>
        <taxon>Gentianales</taxon>
        <taxon>Rubiaceae</taxon>
        <taxon>Rubioideae</taxon>
        <taxon>Spermacoceae</taxon>
        <taxon>Hedyotis-Oldenlandia complex</taxon>
        <taxon>Oldenlandia</taxon>
    </lineage>
</organism>
<gene>
    <name evidence="3" type="ORF">OLC1_LOCUS4190</name>
</gene>
<dbReference type="Pfam" id="PF02375">
    <property type="entry name" value="JmjN"/>
    <property type="match status" value="1"/>
</dbReference>
<evidence type="ECO:0000259" key="1">
    <source>
        <dbReference type="PROSITE" id="PS51183"/>
    </source>
</evidence>
<dbReference type="InterPro" id="IPR003349">
    <property type="entry name" value="JmjN"/>
</dbReference>
<dbReference type="SMART" id="SM00545">
    <property type="entry name" value="JmjN"/>
    <property type="match status" value="1"/>
</dbReference>
<dbReference type="Gene3D" id="2.60.120.650">
    <property type="entry name" value="Cupin"/>
    <property type="match status" value="1"/>
</dbReference>
<dbReference type="Pfam" id="PF02928">
    <property type="entry name" value="zf-C5HC2"/>
    <property type="match status" value="1"/>
</dbReference>
<reference evidence="3" key="1">
    <citation type="submission" date="2023-03" db="EMBL/GenBank/DDBJ databases">
        <authorList>
            <person name="Julca I."/>
        </authorList>
    </citation>
    <scope>NUCLEOTIDE SEQUENCE</scope>
</reference>
<protein>
    <submittedName>
        <fullName evidence="3">OLC1v1027812C1</fullName>
    </submittedName>
</protein>
<dbReference type="GO" id="GO:0032452">
    <property type="term" value="F:histone demethylase activity"/>
    <property type="evidence" value="ECO:0007669"/>
    <property type="project" value="TreeGrafter"/>
</dbReference>
<sequence>MALKSPRVIQGLKVAAAMRQRLSHSIRLVSRWVLPYTAVRYTYWDLAHNLFDFSFHSPESLEALVEAVVAEFFALRFYDYCEGHCPFHLFTNSVRETDKDHQTTEQEMYQKKSLPSTIRAPSIRIKNAKGVFHDKLGTSSSDVNSLEWLDVIDHCPVYHPSKEEFEDPLRFVQKIAPEASKFGICKIVSPLSSSPTPAGVVLMTEKKGFKFSTQVQPLRLGKWNNEDMISFLNRGRNYTLREFEVMANKEAARRYGVSGCLPPAYVERQFWNEMINGKKGTVEYGVNVDGTAFSSSSSDLLSGSNSNLEAFPHHKSSALRLVENDIPGVTGPMLYIGMLFSMFAWHVEDHYLYSINYHHCGASKTWYGVPGSAALQFEKVVQHSVYDQEILSVKSEDGAFNVLANKTTMFPPKILLRHGVPVYKAVQMPGEFVITFPRAYHAGFSHGFNCGEAVNFATNDWFPFGIEASHRYAVLTRMPIIPYEELLCKEAMQLSQASDHGTRSRSDFLASLRGLKISFVFLLRLHHYARWRINKLKPSLNLQTRSERTIICILCRRDCYLGYYTCQCYTDPICIFHESLIFNCPCGSDCHLIIRDGILKMEALAKTFDQGREINHEVENQIKRFSYLWKSDKVLKVEDEYAPFSEIKCTKKRRREPVEKSKIRLRFPRKAHRYRRLAKNLVVPKCSHGKVVKRTLKYNA</sequence>
<evidence type="ECO:0000259" key="2">
    <source>
        <dbReference type="PROSITE" id="PS51184"/>
    </source>
</evidence>
<feature type="domain" description="JmjN" evidence="1">
    <location>
        <begin position="155"/>
        <end position="196"/>
    </location>
</feature>
<dbReference type="SMART" id="SM00558">
    <property type="entry name" value="JmjC"/>
    <property type="match status" value="1"/>
</dbReference>
<dbReference type="GO" id="GO:0005634">
    <property type="term" value="C:nucleus"/>
    <property type="evidence" value="ECO:0007669"/>
    <property type="project" value="TreeGrafter"/>
</dbReference>
<evidence type="ECO:0000313" key="4">
    <source>
        <dbReference type="Proteomes" id="UP001161247"/>
    </source>
</evidence>